<sequence>MAKGCHACREVEEEIENNFIPFLTSQFVVSSPCYYSAAAASSRAIPLLSLGEFDFLHPSSTSVHAEETLPSPHCSDYPRRLWRLFRCTNYRASGLMLYAYLFVRNRKKESVGSAEIAYQESQSAGAEELAYQETSSAPAETLRG</sequence>
<gene>
    <name evidence="2" type="ORF">CB5_LOCUS28638</name>
</gene>
<dbReference type="AlphaFoldDB" id="A0A6V7QR91"/>
<protein>
    <submittedName>
        <fullName evidence="2">Uncharacterized protein</fullName>
    </submittedName>
</protein>
<proteinExistence type="predicted"/>
<organism evidence="2">
    <name type="scientific">Ananas comosus var. bracteatus</name>
    <name type="common">red pineapple</name>
    <dbReference type="NCBI Taxonomy" id="296719"/>
    <lineage>
        <taxon>Eukaryota</taxon>
        <taxon>Viridiplantae</taxon>
        <taxon>Streptophyta</taxon>
        <taxon>Embryophyta</taxon>
        <taxon>Tracheophyta</taxon>
        <taxon>Spermatophyta</taxon>
        <taxon>Magnoliopsida</taxon>
        <taxon>Liliopsida</taxon>
        <taxon>Poales</taxon>
        <taxon>Bromeliaceae</taxon>
        <taxon>Bromelioideae</taxon>
        <taxon>Ananas</taxon>
    </lineage>
</organism>
<reference evidence="2" key="1">
    <citation type="submission" date="2020-07" db="EMBL/GenBank/DDBJ databases">
        <authorList>
            <person name="Lin J."/>
        </authorList>
    </citation>
    <scope>NUCLEOTIDE SEQUENCE</scope>
</reference>
<accession>A0A6V7QR91</accession>
<name>A0A6V7QR91_ANACO</name>
<feature type="region of interest" description="Disordered" evidence="1">
    <location>
        <begin position="121"/>
        <end position="144"/>
    </location>
</feature>
<evidence type="ECO:0000313" key="2">
    <source>
        <dbReference type="EMBL" id="CAD1845427.1"/>
    </source>
</evidence>
<evidence type="ECO:0000256" key="1">
    <source>
        <dbReference type="SAM" id="MobiDB-lite"/>
    </source>
</evidence>
<dbReference type="EMBL" id="CAJEUB010000002">
    <property type="protein sequence ID" value="CAD1845427.1"/>
    <property type="molecule type" value="Genomic_DNA"/>
</dbReference>